<dbReference type="Proteomes" id="UP000738325">
    <property type="component" value="Unassembled WGS sequence"/>
</dbReference>
<keyword evidence="3" id="KW-1185">Reference proteome</keyword>
<dbReference type="EMBL" id="JAAAIP010000568">
    <property type="protein sequence ID" value="KAG0315038.1"/>
    <property type="molecule type" value="Genomic_DNA"/>
</dbReference>
<dbReference type="InterPro" id="IPR032675">
    <property type="entry name" value="LRR_dom_sf"/>
</dbReference>
<dbReference type="Gene3D" id="3.80.10.10">
    <property type="entry name" value="Ribonuclease Inhibitor"/>
    <property type="match status" value="1"/>
</dbReference>
<evidence type="ECO:0000313" key="2">
    <source>
        <dbReference type="EMBL" id="KAG0315038.1"/>
    </source>
</evidence>
<name>A0A9P6RAY3_9FUNG</name>
<reference evidence="2" key="1">
    <citation type="journal article" date="2020" name="Fungal Divers.">
        <title>Resolving the Mortierellaceae phylogeny through synthesis of multi-gene phylogenetics and phylogenomics.</title>
        <authorList>
            <person name="Vandepol N."/>
            <person name="Liber J."/>
            <person name="Desiro A."/>
            <person name="Na H."/>
            <person name="Kennedy M."/>
            <person name="Barry K."/>
            <person name="Grigoriev I.V."/>
            <person name="Miller A.N."/>
            <person name="O'Donnell K."/>
            <person name="Stajich J.E."/>
            <person name="Bonito G."/>
        </authorList>
    </citation>
    <scope>NUCLEOTIDE SEQUENCE</scope>
    <source>
        <strain evidence="2">REB-010B</strain>
    </source>
</reference>
<feature type="coiled-coil region" evidence="1">
    <location>
        <begin position="224"/>
        <end position="258"/>
    </location>
</feature>
<evidence type="ECO:0000256" key="1">
    <source>
        <dbReference type="SAM" id="Coils"/>
    </source>
</evidence>
<dbReference type="AlphaFoldDB" id="A0A9P6RAY3"/>
<accession>A0A9P6RAY3</accession>
<dbReference type="SUPFAM" id="SSF52047">
    <property type="entry name" value="RNI-like"/>
    <property type="match status" value="1"/>
</dbReference>
<gene>
    <name evidence="2" type="ORF">BGZ99_007700</name>
</gene>
<dbReference type="OrthoDB" id="2482295at2759"/>
<comment type="caution">
    <text evidence="2">The sequence shown here is derived from an EMBL/GenBank/DDBJ whole genome shotgun (WGS) entry which is preliminary data.</text>
</comment>
<proteinExistence type="predicted"/>
<keyword evidence="1" id="KW-0175">Coiled coil</keyword>
<evidence type="ECO:0000313" key="3">
    <source>
        <dbReference type="Proteomes" id="UP000738325"/>
    </source>
</evidence>
<organism evidence="2 3">
    <name type="scientific">Dissophora globulifera</name>
    <dbReference type="NCBI Taxonomy" id="979702"/>
    <lineage>
        <taxon>Eukaryota</taxon>
        <taxon>Fungi</taxon>
        <taxon>Fungi incertae sedis</taxon>
        <taxon>Mucoromycota</taxon>
        <taxon>Mortierellomycotina</taxon>
        <taxon>Mortierellomycetes</taxon>
        <taxon>Mortierellales</taxon>
        <taxon>Mortierellaceae</taxon>
        <taxon>Dissophora</taxon>
    </lineage>
</organism>
<protein>
    <submittedName>
        <fullName evidence="2">Uncharacterized protein</fullName>
    </submittedName>
</protein>
<sequence>MAEKDVTTRLCQPFRDPSSSTTFTIDTRFDSKTGQYVIRWKDILQVCKNAEFVKDGDRVISFMVDDDLEDLLPLRIAYHAGAVLDIFSTIPSLALEIPRDVDVNGRDISCSTSVSATLSDNANEYNTGDDDNDNCIDNSSTANTEMPAPQLVDLSMTGNNPTNTSLVSYFSDMTAEGHSSLLAYNQLYGSLLNAIQLGQQTQVVEIKTAMDVHFDQLQLEMDKNKSLQIQLLERQQEIHQLQQNMKEKQDEMLDIQQQTLNHLSLIQNRLQAIFNQNYELHEYPIPRLFIVLPKPQRLRDQLTGLVSHQFRLFFLCECGTHTMTATPRIKHEIHLAKHEGYDIKRPTEFFQKYGPRVLKILQWLRYGIAVAGVVVPTLAHLKLVEGIDEIQNTINAADTDLGPMLDQSIKFIEDLTNSPRIEQDLTEDRAELEKLEVLEGADLRQLESFLKVADEARSLANLYRIVTHEGHVKWVCIDHYRENYRDFGTQQLREFFDTNGDGHFIEEEGKIKVRIRTRSSAKQFYIALVNARGIQELDIHLRWDVTLDDLRTFADVVTKANILRLQINGAHFEEGPLLDTVNNSRRFNPLIQLVSNGRLQFMRLHQFKNIHQRISESAFAPAIRLRVLHITTAVPLSFFSRVLQTYTSLVELKIEVDFFSEAIRELASRQSALHDLRTVEINNEMGNTVWSFGQNRTIDISLSILKRNAMNALDALPLNHLVLLRDSHHSLPKPETAKPLSTTRPMLMPTVMPRIFDKRLMETVGACSRLSTLEIDFFSWRHLDIIQAIRDIEITREQSLSKGGPYAPLLLSLILRGELTFKTLFKVQFPGASEEQKDMSISVHIQSPASADVDDHLAKVFRVYGPLIQEVDFWDYCNDQYALLLYQMTSTGSNLTFLRLDTSQLSTSGINNMIQVITHSAGKLVHLGLKFTGLDHAEQFQKAERFIRDHGALVSELALSGNTASAWIPKIQQVCGAKGVLPVMDTLVLVDSGEKSKDLPQDCSQWIFDMVSTPQSQLASTTPNPHINIKSLRKCTLRSMELSSEDWIGLFSALDFSTLESLSLGWTNINTEDVEKLIECIPEASDAKVPLEELDLSFTPVLRYLKEAKDVMRRLLERAPLVDIKG</sequence>